<evidence type="ECO:0000313" key="7">
    <source>
        <dbReference type="EMBL" id="MCQ4079833.1"/>
    </source>
</evidence>
<keyword evidence="8" id="KW-1185">Reference proteome</keyword>
<feature type="transmembrane region" description="Helical" evidence="5">
    <location>
        <begin position="30"/>
        <end position="50"/>
    </location>
</feature>
<proteinExistence type="predicted"/>
<keyword evidence="4 5" id="KW-0472">Membrane</keyword>
<evidence type="ECO:0000256" key="2">
    <source>
        <dbReference type="ARBA" id="ARBA00022692"/>
    </source>
</evidence>
<name>A0ABT1PQ70_9ACTN</name>
<organism evidence="7 8">
    <name type="scientific">Streptomyces humicola</name>
    <dbReference type="NCBI Taxonomy" id="2953240"/>
    <lineage>
        <taxon>Bacteria</taxon>
        <taxon>Bacillati</taxon>
        <taxon>Actinomycetota</taxon>
        <taxon>Actinomycetes</taxon>
        <taxon>Kitasatosporales</taxon>
        <taxon>Streptomycetaceae</taxon>
        <taxon>Streptomyces</taxon>
    </lineage>
</organism>
<evidence type="ECO:0000313" key="8">
    <source>
        <dbReference type="Proteomes" id="UP001057702"/>
    </source>
</evidence>
<evidence type="ECO:0000256" key="5">
    <source>
        <dbReference type="SAM" id="Phobius"/>
    </source>
</evidence>
<comment type="subcellular location">
    <subcellularLocation>
        <location evidence="1">Cell membrane</location>
        <topology evidence="1">Multi-pass membrane protein</topology>
    </subcellularLocation>
</comment>
<evidence type="ECO:0000256" key="4">
    <source>
        <dbReference type="ARBA" id="ARBA00023136"/>
    </source>
</evidence>
<evidence type="ECO:0000259" key="6">
    <source>
        <dbReference type="PROSITE" id="PS50850"/>
    </source>
</evidence>
<dbReference type="Proteomes" id="UP001057702">
    <property type="component" value="Unassembled WGS sequence"/>
</dbReference>
<evidence type="ECO:0000256" key="1">
    <source>
        <dbReference type="ARBA" id="ARBA00004651"/>
    </source>
</evidence>
<dbReference type="SUPFAM" id="SSF103473">
    <property type="entry name" value="MFS general substrate transporter"/>
    <property type="match status" value="1"/>
</dbReference>
<dbReference type="PANTHER" id="PTHR23501:SF197">
    <property type="entry name" value="COMD"/>
    <property type="match status" value="1"/>
</dbReference>
<dbReference type="EMBL" id="JANFNG010000002">
    <property type="protein sequence ID" value="MCQ4079833.1"/>
    <property type="molecule type" value="Genomic_DNA"/>
</dbReference>
<dbReference type="RefSeq" id="WP_255918696.1">
    <property type="nucleotide sequence ID" value="NZ_JANFNG010000002.1"/>
</dbReference>
<reference evidence="7" key="1">
    <citation type="submission" date="2022-06" db="EMBL/GenBank/DDBJ databases">
        <title>Draft genome sequence of Streptomyces sp. RB6PN25 isolated from peat swamp forest in Thailand.</title>
        <authorList>
            <person name="Duangmal K."/>
            <person name="Klaysubun C."/>
        </authorList>
    </citation>
    <scope>NUCLEOTIDE SEQUENCE</scope>
    <source>
        <strain evidence="7">RB6PN25</strain>
    </source>
</reference>
<dbReference type="PROSITE" id="PS50850">
    <property type="entry name" value="MFS"/>
    <property type="match status" value="1"/>
</dbReference>
<evidence type="ECO:0000256" key="3">
    <source>
        <dbReference type="ARBA" id="ARBA00022989"/>
    </source>
</evidence>
<sequence length="183" mass="18309">MPIAGGALMAVGLGLFATMGTGTSSLTTSLYMVVLGAGVGGLIETTTLIAQNSVPVRDMGAATGASTFLRNMGGSLGVSVLGAIYTSRLTEYLTSHGAGHAGASGGSSARMTPQVLKSLPEAARHLFQEAVASGIGAIFFWAAVVAAAGFVIAWFIRHVPLRGAVAASEEEAPAEVVPLPAGH</sequence>
<dbReference type="Gene3D" id="1.20.1250.20">
    <property type="entry name" value="MFS general substrate transporter like domains"/>
    <property type="match status" value="1"/>
</dbReference>
<protein>
    <recommendedName>
        <fullName evidence="6">Major facilitator superfamily (MFS) profile domain-containing protein</fullName>
    </recommendedName>
</protein>
<feature type="transmembrane region" description="Helical" evidence="5">
    <location>
        <begin position="134"/>
        <end position="156"/>
    </location>
</feature>
<keyword evidence="2 5" id="KW-0812">Transmembrane</keyword>
<comment type="caution">
    <text evidence="7">The sequence shown here is derived from an EMBL/GenBank/DDBJ whole genome shotgun (WGS) entry which is preliminary data.</text>
</comment>
<accession>A0ABT1PQ70</accession>
<dbReference type="InterPro" id="IPR020846">
    <property type="entry name" value="MFS_dom"/>
</dbReference>
<dbReference type="PANTHER" id="PTHR23501">
    <property type="entry name" value="MAJOR FACILITATOR SUPERFAMILY"/>
    <property type="match status" value="1"/>
</dbReference>
<dbReference type="InterPro" id="IPR036259">
    <property type="entry name" value="MFS_trans_sf"/>
</dbReference>
<feature type="domain" description="Major facilitator superfamily (MFS) profile" evidence="6">
    <location>
        <begin position="1"/>
        <end position="161"/>
    </location>
</feature>
<gene>
    <name evidence="7" type="ORF">NGB36_04305</name>
</gene>
<keyword evidence="3 5" id="KW-1133">Transmembrane helix</keyword>